<sequence>MLFGAPLAERRHPVSKPFFIVHLVYTANCLFVFVCYYDQILVRSRNPTVPGFYHGSCNVFVDEGLFLLDIHVNVQDYVGGLDGYPSRRLLLDDSASQVSIRDAELSFWTTRQGSTTEGSPAFRDEHFEQILFHRSGRIFWTRLCSNDYRVRSLRTASTVRGVTGPRLGAVETPHKQDPNEVV</sequence>
<accession>A0A4C1YIR5</accession>
<keyword evidence="3" id="KW-1185">Reference proteome</keyword>
<dbReference type="Proteomes" id="UP000299102">
    <property type="component" value="Unassembled WGS sequence"/>
</dbReference>
<keyword evidence="1" id="KW-1133">Transmembrane helix</keyword>
<reference evidence="2 3" key="1">
    <citation type="journal article" date="2019" name="Commun. Biol.">
        <title>The bagworm genome reveals a unique fibroin gene that provides high tensile strength.</title>
        <authorList>
            <person name="Kono N."/>
            <person name="Nakamura H."/>
            <person name="Ohtoshi R."/>
            <person name="Tomita M."/>
            <person name="Numata K."/>
            <person name="Arakawa K."/>
        </authorList>
    </citation>
    <scope>NUCLEOTIDE SEQUENCE [LARGE SCALE GENOMIC DNA]</scope>
</reference>
<evidence type="ECO:0000313" key="2">
    <source>
        <dbReference type="EMBL" id="GBP74692.1"/>
    </source>
</evidence>
<feature type="transmembrane region" description="Helical" evidence="1">
    <location>
        <begin position="20"/>
        <end position="37"/>
    </location>
</feature>
<protein>
    <submittedName>
        <fullName evidence="2">Uncharacterized protein</fullName>
    </submittedName>
</protein>
<dbReference type="AlphaFoldDB" id="A0A4C1YIR5"/>
<name>A0A4C1YIR5_EUMVA</name>
<evidence type="ECO:0000256" key="1">
    <source>
        <dbReference type="SAM" id="Phobius"/>
    </source>
</evidence>
<evidence type="ECO:0000313" key="3">
    <source>
        <dbReference type="Proteomes" id="UP000299102"/>
    </source>
</evidence>
<gene>
    <name evidence="2" type="ORF">EVAR_58958_1</name>
</gene>
<proteinExistence type="predicted"/>
<dbReference type="EMBL" id="BGZK01001218">
    <property type="protein sequence ID" value="GBP74692.1"/>
    <property type="molecule type" value="Genomic_DNA"/>
</dbReference>
<keyword evidence="1" id="KW-0812">Transmembrane</keyword>
<keyword evidence="1" id="KW-0472">Membrane</keyword>
<organism evidence="2 3">
    <name type="scientific">Eumeta variegata</name>
    <name type="common">Bagworm moth</name>
    <name type="synonym">Eumeta japonica</name>
    <dbReference type="NCBI Taxonomy" id="151549"/>
    <lineage>
        <taxon>Eukaryota</taxon>
        <taxon>Metazoa</taxon>
        <taxon>Ecdysozoa</taxon>
        <taxon>Arthropoda</taxon>
        <taxon>Hexapoda</taxon>
        <taxon>Insecta</taxon>
        <taxon>Pterygota</taxon>
        <taxon>Neoptera</taxon>
        <taxon>Endopterygota</taxon>
        <taxon>Lepidoptera</taxon>
        <taxon>Glossata</taxon>
        <taxon>Ditrysia</taxon>
        <taxon>Tineoidea</taxon>
        <taxon>Psychidae</taxon>
        <taxon>Oiketicinae</taxon>
        <taxon>Eumeta</taxon>
    </lineage>
</organism>
<comment type="caution">
    <text evidence="2">The sequence shown here is derived from an EMBL/GenBank/DDBJ whole genome shotgun (WGS) entry which is preliminary data.</text>
</comment>